<reference evidence="1" key="1">
    <citation type="submission" date="2021-09" db="EMBL/GenBank/DDBJ databases">
        <title>The genome of Mauremys mutica provides insights into the evolution of semi-aquatic lifestyle.</title>
        <authorList>
            <person name="Gong S."/>
            <person name="Gao Y."/>
        </authorList>
    </citation>
    <scope>NUCLEOTIDE SEQUENCE</scope>
    <source>
        <strain evidence="1">MM-2020</strain>
        <tissue evidence="1">Muscle</tissue>
    </source>
</reference>
<sequence length="75" mass="8346">MGAEEVQYLYQASDALHLHAGCGGRLGAQLGKLDPPIRAVSTVKFNLVHFWLGTQVNRIWSSEPSLRWPIEKENG</sequence>
<keyword evidence="2" id="KW-1185">Reference proteome</keyword>
<name>A0A9D3XIL5_9SAUR</name>
<protein>
    <submittedName>
        <fullName evidence="1">Uncharacterized protein</fullName>
    </submittedName>
</protein>
<organism evidence="1 2">
    <name type="scientific">Mauremys mutica</name>
    <name type="common">yellowpond turtle</name>
    <dbReference type="NCBI Taxonomy" id="74926"/>
    <lineage>
        <taxon>Eukaryota</taxon>
        <taxon>Metazoa</taxon>
        <taxon>Chordata</taxon>
        <taxon>Craniata</taxon>
        <taxon>Vertebrata</taxon>
        <taxon>Euteleostomi</taxon>
        <taxon>Archelosauria</taxon>
        <taxon>Testudinata</taxon>
        <taxon>Testudines</taxon>
        <taxon>Cryptodira</taxon>
        <taxon>Durocryptodira</taxon>
        <taxon>Testudinoidea</taxon>
        <taxon>Geoemydidae</taxon>
        <taxon>Geoemydinae</taxon>
        <taxon>Mauremys</taxon>
    </lineage>
</organism>
<dbReference type="Proteomes" id="UP000827986">
    <property type="component" value="Unassembled WGS sequence"/>
</dbReference>
<proteinExistence type="predicted"/>
<dbReference type="EMBL" id="JAHDVG010000470">
    <property type="protein sequence ID" value="KAH1180416.1"/>
    <property type="molecule type" value="Genomic_DNA"/>
</dbReference>
<evidence type="ECO:0000313" key="1">
    <source>
        <dbReference type="EMBL" id="KAH1180416.1"/>
    </source>
</evidence>
<evidence type="ECO:0000313" key="2">
    <source>
        <dbReference type="Proteomes" id="UP000827986"/>
    </source>
</evidence>
<comment type="caution">
    <text evidence="1">The sequence shown here is derived from an EMBL/GenBank/DDBJ whole genome shotgun (WGS) entry which is preliminary data.</text>
</comment>
<gene>
    <name evidence="1" type="ORF">KIL84_009252</name>
</gene>
<dbReference type="AlphaFoldDB" id="A0A9D3XIL5"/>
<accession>A0A9D3XIL5</accession>